<keyword evidence="1" id="KW-1133">Transmembrane helix</keyword>
<protein>
    <recommendedName>
        <fullName evidence="4">Secreted protein</fullName>
    </recommendedName>
</protein>
<accession>A0ABS4WM75</accession>
<evidence type="ECO:0000256" key="1">
    <source>
        <dbReference type="SAM" id="Phobius"/>
    </source>
</evidence>
<evidence type="ECO:0000313" key="2">
    <source>
        <dbReference type="EMBL" id="MBP2377297.1"/>
    </source>
</evidence>
<gene>
    <name evidence="2" type="ORF">JOF42_000792</name>
</gene>
<proteinExistence type="predicted"/>
<name>A0ABS4WM75_9MICO</name>
<organism evidence="2 3">
    <name type="scientific">Microbacterium phyllosphaerae</name>
    <dbReference type="NCBI Taxonomy" id="124798"/>
    <lineage>
        <taxon>Bacteria</taxon>
        <taxon>Bacillati</taxon>
        <taxon>Actinomycetota</taxon>
        <taxon>Actinomycetes</taxon>
        <taxon>Micrococcales</taxon>
        <taxon>Microbacteriaceae</taxon>
        <taxon>Microbacterium</taxon>
    </lineage>
</organism>
<evidence type="ECO:0000313" key="3">
    <source>
        <dbReference type="Proteomes" id="UP000703720"/>
    </source>
</evidence>
<dbReference type="RefSeq" id="WP_210096665.1">
    <property type="nucleotide sequence ID" value="NZ_BAAAIO010000001.1"/>
</dbReference>
<sequence length="225" mass="23734">MAESEKNWTPWIVIGALAIGGVWWWNAQADDRQPSHAAPDSCQEVFDAALSQERAGDTAGSIGEKIDWLNSSCPEEYDALVGYISSKGSIAQFGADACDVWVDRVGEAATALLRADQLCSASAAASAQAPSDGSISWDQAIAHVGESQYVCGPLASIRGSDDDVFLNLGRDYPDVARFTIVLWDVGGVESIPSGTEVCTSGTITNYDGAAQIELNDVSAVKVRAD</sequence>
<feature type="transmembrane region" description="Helical" evidence="1">
    <location>
        <begin position="7"/>
        <end position="25"/>
    </location>
</feature>
<evidence type="ECO:0008006" key="4">
    <source>
        <dbReference type="Google" id="ProtNLM"/>
    </source>
</evidence>
<dbReference type="Proteomes" id="UP000703720">
    <property type="component" value="Unassembled WGS sequence"/>
</dbReference>
<keyword evidence="1" id="KW-0812">Transmembrane</keyword>
<keyword evidence="3" id="KW-1185">Reference proteome</keyword>
<comment type="caution">
    <text evidence="2">The sequence shown here is derived from an EMBL/GenBank/DDBJ whole genome shotgun (WGS) entry which is preliminary data.</text>
</comment>
<dbReference type="EMBL" id="JAGIOA010000001">
    <property type="protein sequence ID" value="MBP2377297.1"/>
    <property type="molecule type" value="Genomic_DNA"/>
</dbReference>
<reference evidence="2 3" key="1">
    <citation type="submission" date="2021-03" db="EMBL/GenBank/DDBJ databases">
        <title>Sequencing the genomes of 1000 actinobacteria strains.</title>
        <authorList>
            <person name="Klenk H.-P."/>
        </authorList>
    </citation>
    <scope>NUCLEOTIDE SEQUENCE [LARGE SCALE GENOMIC DNA]</scope>
    <source>
        <strain evidence="2 3">DSM 13468</strain>
    </source>
</reference>
<keyword evidence="1" id="KW-0472">Membrane</keyword>